<name>A0A099P440_PICKU</name>
<dbReference type="AlphaFoldDB" id="A0A099P440"/>
<evidence type="ECO:0000256" key="3">
    <source>
        <dbReference type="ARBA" id="ARBA00022917"/>
    </source>
</evidence>
<evidence type="ECO:0000313" key="7">
    <source>
        <dbReference type="EMBL" id="OUT20321.1"/>
    </source>
</evidence>
<protein>
    <recommendedName>
        <fullName evidence="4">Eukaryotic translation initiation factor 3 subunit J</fullName>
        <shortName evidence="4">eIF3j</shortName>
    </recommendedName>
    <alternativeName>
        <fullName evidence="4">Eukaryotic translation initiation factor 3 30 kDa subunit homolog</fullName>
        <shortName evidence="4">eIF-3 30 kDa subunit homolog</shortName>
    </alternativeName>
</protein>
<feature type="compositionally biased region" description="Acidic residues" evidence="5">
    <location>
        <begin position="25"/>
        <end position="43"/>
    </location>
</feature>
<dbReference type="Gene3D" id="1.10.246.60">
    <property type="entry name" value="Eukaryotic translation initiation factor 3 like domains"/>
    <property type="match status" value="1"/>
</dbReference>
<comment type="subcellular location">
    <subcellularLocation>
        <location evidence="4">Cytoplasm</location>
    </subcellularLocation>
</comment>
<evidence type="ECO:0000256" key="4">
    <source>
        <dbReference type="HAMAP-Rule" id="MF_03009"/>
    </source>
</evidence>
<accession>A0A099P440</accession>
<dbReference type="GO" id="GO:0005852">
    <property type="term" value="C:eukaryotic translation initiation factor 3 complex"/>
    <property type="evidence" value="ECO:0007669"/>
    <property type="project" value="UniProtKB-UniRule"/>
</dbReference>
<dbReference type="GO" id="GO:0033290">
    <property type="term" value="C:eukaryotic 48S preinitiation complex"/>
    <property type="evidence" value="ECO:0007669"/>
    <property type="project" value="UniProtKB-UniRule"/>
</dbReference>
<reference evidence="6" key="2">
    <citation type="submission" date="2014-08" db="EMBL/GenBank/DDBJ databases">
        <title>Exploiting Issatchenkia orientalis SD108 for Succinic Acid Production.</title>
        <authorList>
            <person name="Xiao H."/>
            <person name="Shao Z."/>
            <person name="Jiang Y."/>
            <person name="Dole S."/>
            <person name="Zhao H."/>
        </authorList>
    </citation>
    <scope>NUCLEOTIDE SEQUENCE [LARGE SCALE GENOMIC DNA]</scope>
    <source>
        <strain evidence="6">SD108</strain>
    </source>
</reference>
<evidence type="ECO:0000256" key="2">
    <source>
        <dbReference type="ARBA" id="ARBA00022540"/>
    </source>
</evidence>
<comment type="function">
    <text evidence="4">Component of the eukaryotic translation initiation factor 3 (eIF-3) complex, which is involved in protein synthesis of a specialized repertoire of mRNAs and, together with other initiation factors, stimulates binding of mRNA and methionyl-tRNAi to the 40S ribosome. The eIF-3 complex specifically targets and initiates translation of a subset of mRNAs involved in cell proliferation.</text>
</comment>
<dbReference type="GO" id="GO:0000462">
    <property type="term" value="P:maturation of SSU-rRNA from tricistronic rRNA transcript (SSU-rRNA, 5.8S rRNA, LSU-rRNA)"/>
    <property type="evidence" value="ECO:0007669"/>
    <property type="project" value="EnsemblFungi"/>
</dbReference>
<gene>
    <name evidence="4" type="primary">HCR1</name>
    <name evidence="7" type="ORF">CAS74_004568</name>
    <name evidence="6" type="ORF">JL09_g1805</name>
</gene>
<dbReference type="PANTHER" id="PTHR21681">
    <property type="entry name" value="EUKARYOTIC TRANSLATION INITIATION FACTOR 3 SUBUNIT J"/>
    <property type="match status" value="1"/>
</dbReference>
<keyword evidence="2 4" id="KW-0396">Initiation factor</keyword>
<keyword evidence="3 4" id="KW-0648">Protein biosynthesis</keyword>
<dbReference type="Proteomes" id="UP000029867">
    <property type="component" value="Unassembled WGS sequence"/>
</dbReference>
<dbReference type="InterPro" id="IPR013906">
    <property type="entry name" value="eIF3j"/>
</dbReference>
<dbReference type="GO" id="GO:0000184">
    <property type="term" value="P:nuclear-transcribed mRNA catabolic process, nonsense-mediated decay"/>
    <property type="evidence" value="ECO:0007669"/>
    <property type="project" value="EnsemblFungi"/>
</dbReference>
<feature type="compositionally biased region" description="Low complexity" evidence="5">
    <location>
        <begin position="12"/>
        <end position="22"/>
    </location>
</feature>
<dbReference type="Pfam" id="PF08597">
    <property type="entry name" value="eIF3_subunit"/>
    <property type="match status" value="1"/>
</dbReference>
<dbReference type="VEuPathDB" id="FungiDB:C5L36_0B11930"/>
<feature type="compositionally biased region" description="Acidic residues" evidence="5">
    <location>
        <begin position="255"/>
        <end position="268"/>
    </location>
</feature>
<feature type="region of interest" description="Disordered" evidence="5">
    <location>
        <begin position="218"/>
        <end position="268"/>
    </location>
</feature>
<evidence type="ECO:0000256" key="5">
    <source>
        <dbReference type="SAM" id="MobiDB-lite"/>
    </source>
</evidence>
<evidence type="ECO:0000256" key="1">
    <source>
        <dbReference type="ARBA" id="ARBA00022490"/>
    </source>
</evidence>
<reference evidence="8" key="1">
    <citation type="journal article" date="2014" name="Microb. Cell Fact.">
        <title>Exploiting Issatchenkia orientalis SD108 for succinic acid production.</title>
        <authorList>
            <person name="Xiao H."/>
            <person name="Shao Z."/>
            <person name="Jiang Y."/>
            <person name="Dole S."/>
            <person name="Zhao H."/>
        </authorList>
    </citation>
    <scope>NUCLEOTIDE SEQUENCE [LARGE SCALE GENOMIC DNA]</scope>
    <source>
        <strain evidence="8">SD108</strain>
    </source>
</reference>
<proteinExistence type="inferred from homology"/>
<evidence type="ECO:0000313" key="8">
    <source>
        <dbReference type="Proteomes" id="UP000029867"/>
    </source>
</evidence>
<evidence type="ECO:0000313" key="9">
    <source>
        <dbReference type="Proteomes" id="UP000195871"/>
    </source>
</evidence>
<dbReference type="GO" id="GO:0003743">
    <property type="term" value="F:translation initiation factor activity"/>
    <property type="evidence" value="ECO:0007669"/>
    <property type="project" value="UniProtKB-UniRule"/>
</dbReference>
<dbReference type="PANTHER" id="PTHR21681:SF0">
    <property type="entry name" value="EUKARYOTIC TRANSLATION INITIATION FACTOR 3 SUBUNIT J"/>
    <property type="match status" value="1"/>
</dbReference>
<organism evidence="6 8">
    <name type="scientific">Pichia kudriavzevii</name>
    <name type="common">Yeast</name>
    <name type="synonym">Issatchenkia orientalis</name>
    <dbReference type="NCBI Taxonomy" id="4909"/>
    <lineage>
        <taxon>Eukaryota</taxon>
        <taxon>Fungi</taxon>
        <taxon>Dikarya</taxon>
        <taxon>Ascomycota</taxon>
        <taxon>Saccharomycotina</taxon>
        <taxon>Pichiomycetes</taxon>
        <taxon>Pichiales</taxon>
        <taxon>Pichiaceae</taxon>
        <taxon>Pichia</taxon>
    </lineage>
</organism>
<dbReference type="HAMAP" id="MF_03009">
    <property type="entry name" value="eIF3j"/>
    <property type="match status" value="1"/>
</dbReference>
<comment type="similarity">
    <text evidence="4">Belongs to the eIF-3 subunit J family.</text>
</comment>
<dbReference type="GO" id="GO:0001732">
    <property type="term" value="P:formation of cytoplasmic translation initiation complex"/>
    <property type="evidence" value="ECO:0007669"/>
    <property type="project" value="UniProtKB-UniRule"/>
</dbReference>
<dbReference type="EMBL" id="JQFK01000013">
    <property type="protein sequence ID" value="KGK38962.1"/>
    <property type="molecule type" value="Genomic_DNA"/>
</dbReference>
<dbReference type="GO" id="GO:0016282">
    <property type="term" value="C:eukaryotic 43S preinitiation complex"/>
    <property type="evidence" value="ECO:0007669"/>
    <property type="project" value="UniProtKB-UniRule"/>
</dbReference>
<dbReference type="InterPro" id="IPR023194">
    <property type="entry name" value="eIF3-like_dom_sf"/>
</dbReference>
<evidence type="ECO:0000313" key="6">
    <source>
        <dbReference type="EMBL" id="KGK38962.1"/>
    </source>
</evidence>
<dbReference type="eggNOG" id="KOG4813">
    <property type="taxonomic scope" value="Eukaryota"/>
</dbReference>
<reference evidence="7 9" key="3">
    <citation type="submission" date="2017-05" db="EMBL/GenBank/DDBJ databases">
        <title>The Genome Sequence of Candida krusei Ckrusei653.</title>
        <authorList>
            <person name="Cuomo C."/>
            <person name="Forche A."/>
            <person name="Young S."/>
            <person name="Abouelleil A."/>
            <person name="Cao P."/>
            <person name="Chapman S."/>
            <person name="Cusick C."/>
            <person name="Shea T."/>
            <person name="Nusbaum C."/>
            <person name="Birren B."/>
        </authorList>
    </citation>
    <scope>NUCLEOTIDE SEQUENCE [LARGE SCALE GENOMIC DNA]</scope>
    <source>
        <strain evidence="7 9">Ckrusei653</strain>
    </source>
</reference>
<comment type="subunit">
    <text evidence="4">Component of the eukaryotic translation initiation factor 3 (eIF-3) complex.</text>
</comment>
<dbReference type="HOGENOM" id="CLU_085412_0_0_1"/>
<sequence length="268" mass="29523">MSWDDEDFDIPSTSASAAAVTSWEDGIEDDEPVLDSWDVDSDEEREKEKAKKAELEAKKAEQRAKQAAKKNGTKEKTLMEIDLVDEKTRRDMLKQAELNADLNHAADLFDGLGVNDHPRSRATNNTDNVLKLSAETPLTAHPLFTPTTKPEFEKLRKALGSTLQGIAEKSSLFYANALAIDLARDISEPLTVEQLRKLIATLNTMVTKKVKDERLNRLKKTGGTSLGGAGKKKVKTAQVNTGPASFRKDNLDDFIGGDDDGLSDDDFM</sequence>
<dbReference type="Proteomes" id="UP000195871">
    <property type="component" value="Unassembled WGS sequence"/>
</dbReference>
<feature type="compositionally biased region" description="Basic and acidic residues" evidence="5">
    <location>
        <begin position="44"/>
        <end position="64"/>
    </location>
</feature>
<dbReference type="EMBL" id="NHMM01000008">
    <property type="protein sequence ID" value="OUT20321.1"/>
    <property type="molecule type" value="Genomic_DNA"/>
</dbReference>
<keyword evidence="1 4" id="KW-0963">Cytoplasm</keyword>
<comment type="caution">
    <text evidence="6">The sequence shown here is derived from an EMBL/GenBank/DDBJ whole genome shotgun (WGS) entry which is preliminary data.</text>
</comment>
<feature type="region of interest" description="Disordered" evidence="5">
    <location>
        <begin position="1"/>
        <end position="73"/>
    </location>
</feature>